<gene>
    <name evidence="1" type="ORF">GRI40_00335</name>
</gene>
<organism evidence="1 2">
    <name type="scientific">Tsuneonella aeria</name>
    <dbReference type="NCBI Taxonomy" id="1837929"/>
    <lineage>
        <taxon>Bacteria</taxon>
        <taxon>Pseudomonadati</taxon>
        <taxon>Pseudomonadota</taxon>
        <taxon>Alphaproteobacteria</taxon>
        <taxon>Sphingomonadales</taxon>
        <taxon>Erythrobacteraceae</taxon>
        <taxon>Tsuneonella</taxon>
    </lineage>
</organism>
<protein>
    <submittedName>
        <fullName evidence="1">GxxExxY protein</fullName>
    </submittedName>
</protein>
<dbReference type="Proteomes" id="UP000439522">
    <property type="component" value="Unassembled WGS sequence"/>
</dbReference>
<evidence type="ECO:0000313" key="1">
    <source>
        <dbReference type="EMBL" id="MXO73672.1"/>
    </source>
</evidence>
<sequence length="136" mass="15407">MRNLDRIEELGRIVIDCGYRLHRNLGPGLLESAYELILFESPRQRGVPVRRQVPVPISWDGIVIDNAFKVDILVEDVLLIELKSTERVAAVHAKQVLTYLRLMGLPLGFLMNFGQATFKEGLKRVANDYYGVIPTS</sequence>
<comment type="caution">
    <text evidence="1">The sequence shown here is derived from an EMBL/GenBank/DDBJ whole genome shotgun (WGS) entry which is preliminary data.</text>
</comment>
<dbReference type="Pfam" id="PF13366">
    <property type="entry name" value="PDDEXK_3"/>
    <property type="match status" value="1"/>
</dbReference>
<name>A0A6I4T8Y8_9SPHN</name>
<evidence type="ECO:0000313" key="2">
    <source>
        <dbReference type="Proteomes" id="UP000439522"/>
    </source>
</evidence>
<keyword evidence="2" id="KW-1185">Reference proteome</keyword>
<dbReference type="NCBIfam" id="TIGR04256">
    <property type="entry name" value="GxxExxY"/>
    <property type="match status" value="1"/>
</dbReference>
<dbReference type="EMBL" id="WTZA01000001">
    <property type="protein sequence ID" value="MXO73672.1"/>
    <property type="molecule type" value="Genomic_DNA"/>
</dbReference>
<proteinExistence type="predicted"/>
<dbReference type="RefSeq" id="WP_160609508.1">
    <property type="nucleotide sequence ID" value="NZ_WTZA01000001.1"/>
</dbReference>
<dbReference type="InterPro" id="IPR026350">
    <property type="entry name" value="GxxExxY"/>
</dbReference>
<reference evidence="1 2" key="1">
    <citation type="submission" date="2019-12" db="EMBL/GenBank/DDBJ databases">
        <title>Genomic-based taxomic classification of the family Erythrobacteraceae.</title>
        <authorList>
            <person name="Xu L."/>
        </authorList>
    </citation>
    <scope>NUCLEOTIDE SEQUENCE [LARGE SCALE GENOMIC DNA]</scope>
    <source>
        <strain evidence="1 2">100921-2</strain>
    </source>
</reference>
<accession>A0A6I4T8Y8</accession>
<dbReference type="OrthoDB" id="9806869at2"/>
<dbReference type="AlphaFoldDB" id="A0A6I4T8Y8"/>